<dbReference type="InterPro" id="IPR009000">
    <property type="entry name" value="Transl_B-barrel_sf"/>
</dbReference>
<dbReference type="InterPro" id="IPR036388">
    <property type="entry name" value="WH-like_DNA-bd_sf"/>
</dbReference>
<evidence type="ECO:0000256" key="4">
    <source>
        <dbReference type="ARBA" id="ARBA00023134"/>
    </source>
</evidence>
<gene>
    <name evidence="6" type="ORF">HMPREF9726_00684</name>
</gene>
<dbReference type="InterPro" id="IPR000795">
    <property type="entry name" value="T_Tr_GTP-bd_dom"/>
</dbReference>
<dbReference type="PRINTS" id="PR00315">
    <property type="entry name" value="ELONGATNFCT"/>
</dbReference>
<dbReference type="Gene3D" id="1.10.10.10">
    <property type="entry name" value="Winged helix-like DNA-binding domain superfamily/Winged helix DNA-binding domain"/>
    <property type="match status" value="1"/>
</dbReference>
<keyword evidence="4" id="KW-0342">GTP-binding</keyword>
<dbReference type="GO" id="GO:0003723">
    <property type="term" value="F:RNA binding"/>
    <property type="evidence" value="ECO:0007669"/>
    <property type="project" value="InterPro"/>
</dbReference>
<protein>
    <submittedName>
        <fullName evidence="6">Selenocysteine-specific translation elongation factor</fullName>
    </submittedName>
</protein>
<dbReference type="SUPFAM" id="SSF46785">
    <property type="entry name" value="Winged helix' DNA-binding domain"/>
    <property type="match status" value="1"/>
</dbReference>
<dbReference type="Pfam" id="PF09107">
    <property type="entry name" value="WHD_3rd_SelB"/>
    <property type="match status" value="1"/>
</dbReference>
<dbReference type="InterPro" id="IPR027417">
    <property type="entry name" value="P-loop_NTPase"/>
</dbReference>
<sequence>MPYILGTAGHVDHGKTALVKRLTGIETSHLPEEKKRGMTIELGFASLEDPVHGTVGIVDVPGHERFIRNMVAGTWGLDAALLIVAADDGWMQMSSDHLRVLKAMKIDSILLVITKSDLAEKDMLELLIEDANAQCEKIIGRKLPAVAVSSLTGSGIEELKAEITKLLSSSKKQNPPTPFLYVDRVFVLKGIGTTVTGTLRGKGLHTGDSLQIYPSNEECRIKSIQNHHKDVEKIEPGTRTALNLKLGEKTNLERGMLLAEKDSNFVLSGKELLVRIDEVFTNKEGGFKNHTEIEIALGSAHAIGSIHLNQFDRSLGRLSLEEPIASAWNQRAVLIRHGGSEILASARVLASFPSYKRIQFKEAFEVYRDKELPSIHSYKFNIEGFVEDTKIKTQELTSDKSEVIEYGSWRFLKKRLEFWENKILKTAQESQAGFTLEEVDLPIPQRVKTTVLKKLCDEKKLEKEAHIYKLSGRTGEDISKNAKALLDAAFKAGFEGIEIDKIKIPQARKEARDLIKLGKLICLENFLHYHTDFYKKAVNSLFAKYKTGDKISIADTREVTGLSRKYILPILNLLEKEGKLKRQDNDRIVL</sequence>
<accession>A0A0E2EIW5</accession>
<dbReference type="Pfam" id="PF00009">
    <property type="entry name" value="GTP_EFTU"/>
    <property type="match status" value="1"/>
</dbReference>
<dbReference type="Proteomes" id="UP000011705">
    <property type="component" value="Chromosome"/>
</dbReference>
<dbReference type="CDD" id="cd04171">
    <property type="entry name" value="SelB"/>
    <property type="match status" value="1"/>
</dbReference>
<dbReference type="GO" id="GO:0005829">
    <property type="term" value="C:cytosol"/>
    <property type="evidence" value="ECO:0007669"/>
    <property type="project" value="TreeGrafter"/>
</dbReference>
<dbReference type="PROSITE" id="PS51722">
    <property type="entry name" value="G_TR_2"/>
    <property type="match status" value="1"/>
</dbReference>
<dbReference type="InterPro" id="IPR036390">
    <property type="entry name" value="WH_DNA-bd_sf"/>
</dbReference>
<dbReference type="SUPFAM" id="SSF50447">
    <property type="entry name" value="Translation proteins"/>
    <property type="match status" value="1"/>
</dbReference>
<reference evidence="6" key="1">
    <citation type="submission" date="2012-01" db="EMBL/GenBank/DDBJ databases">
        <title>The Genome Sequence of Treponema denticola H-22.</title>
        <authorList>
            <consortium name="The Broad Institute Genome Sequencing Platform"/>
            <person name="Earl A."/>
            <person name="Ward D."/>
            <person name="Feldgarden M."/>
            <person name="Gevers D."/>
            <person name="Blanton J.M."/>
            <person name="Fenno C.J."/>
            <person name="Baranova O.V."/>
            <person name="Mathney J."/>
            <person name="Dewhirst F.E."/>
            <person name="Izard J."/>
            <person name="Young S.K."/>
            <person name="Zeng Q."/>
            <person name="Gargeya S."/>
            <person name="Fitzgerald M."/>
            <person name="Haas B."/>
            <person name="Abouelleil A."/>
            <person name="Alvarado L."/>
            <person name="Arachchi H.M."/>
            <person name="Berlin A."/>
            <person name="Chapman S.B."/>
            <person name="Gearin G."/>
            <person name="Goldberg J."/>
            <person name="Griggs A."/>
            <person name="Gujja S."/>
            <person name="Hansen M."/>
            <person name="Heiman D."/>
            <person name="Howarth C."/>
            <person name="Larimer J."/>
            <person name="Lui A."/>
            <person name="MacDonald P.J.P."/>
            <person name="McCowen C."/>
            <person name="Montmayeur A."/>
            <person name="Murphy C."/>
            <person name="Neiman D."/>
            <person name="Pearson M."/>
            <person name="Priest M."/>
            <person name="Roberts A."/>
            <person name="Saif S."/>
            <person name="Shea T."/>
            <person name="Sisk P."/>
            <person name="Stolte C."/>
            <person name="Sykes S."/>
            <person name="Wortman J."/>
            <person name="Nusbaum C."/>
            <person name="Birren B."/>
        </authorList>
    </citation>
    <scope>NUCLEOTIDE SEQUENCE [LARGE SCALE GENOMIC DNA]</scope>
    <source>
        <strain evidence="6">H-22</strain>
    </source>
</reference>
<dbReference type="SUPFAM" id="SSF52540">
    <property type="entry name" value="P-loop containing nucleoside triphosphate hydrolases"/>
    <property type="match status" value="1"/>
</dbReference>
<feature type="domain" description="Tr-type G" evidence="5">
    <location>
        <begin position="1"/>
        <end position="171"/>
    </location>
</feature>
<keyword evidence="2" id="KW-0963">Cytoplasm</keyword>
<dbReference type="NCBIfam" id="TIGR00475">
    <property type="entry name" value="selB"/>
    <property type="match status" value="1"/>
</dbReference>
<keyword evidence="4" id="KW-0547">Nucleotide-binding</keyword>
<dbReference type="InterPro" id="IPR050055">
    <property type="entry name" value="EF-Tu_GTPase"/>
</dbReference>
<dbReference type="PANTHER" id="PTHR43721">
    <property type="entry name" value="ELONGATION FACTOR TU-RELATED"/>
    <property type="match status" value="1"/>
</dbReference>
<dbReference type="GO" id="GO:0005525">
    <property type="term" value="F:GTP binding"/>
    <property type="evidence" value="ECO:0007669"/>
    <property type="project" value="UniProtKB-KW"/>
</dbReference>
<dbReference type="GO" id="GO:0001514">
    <property type="term" value="P:selenocysteine incorporation"/>
    <property type="evidence" value="ECO:0007669"/>
    <property type="project" value="InterPro"/>
</dbReference>
<keyword evidence="6" id="KW-0251">Elongation factor</keyword>
<dbReference type="Gene3D" id="2.40.30.10">
    <property type="entry name" value="Translation factors"/>
    <property type="match status" value="1"/>
</dbReference>
<comment type="caution">
    <text evidence="6">The sequence shown here is derived from an EMBL/GenBank/DDBJ whole genome shotgun (WGS) entry which is preliminary data.</text>
</comment>
<dbReference type="Gene3D" id="3.40.50.300">
    <property type="entry name" value="P-loop containing nucleotide triphosphate hydrolases"/>
    <property type="match status" value="1"/>
</dbReference>
<dbReference type="PANTHER" id="PTHR43721:SF22">
    <property type="entry name" value="ELONGATION FACTOR TU, MITOCHONDRIAL"/>
    <property type="match status" value="1"/>
</dbReference>
<name>A0A0E2EIW5_TREDN</name>
<organism evidence="6">
    <name type="scientific">Treponema denticola H-22</name>
    <dbReference type="NCBI Taxonomy" id="999432"/>
    <lineage>
        <taxon>Bacteria</taxon>
        <taxon>Pseudomonadati</taxon>
        <taxon>Spirochaetota</taxon>
        <taxon>Spirochaetia</taxon>
        <taxon>Spirochaetales</taxon>
        <taxon>Treponemataceae</taxon>
        <taxon>Treponema</taxon>
    </lineage>
</organism>
<dbReference type="EMBL" id="AGDV01000006">
    <property type="protein sequence ID" value="EMB34918.1"/>
    <property type="molecule type" value="Genomic_DNA"/>
</dbReference>
<evidence type="ECO:0000256" key="1">
    <source>
        <dbReference type="ARBA" id="ARBA00004496"/>
    </source>
</evidence>
<dbReference type="CDD" id="cd03696">
    <property type="entry name" value="SelB_II"/>
    <property type="match status" value="1"/>
</dbReference>
<comment type="subcellular location">
    <subcellularLocation>
        <location evidence="1">Cytoplasm</location>
    </subcellularLocation>
</comment>
<dbReference type="PATRIC" id="fig|999432.5.peg.712"/>
<dbReference type="GO" id="GO:0003746">
    <property type="term" value="F:translation elongation factor activity"/>
    <property type="evidence" value="ECO:0007669"/>
    <property type="project" value="UniProtKB-KW"/>
</dbReference>
<dbReference type="InterPro" id="IPR004535">
    <property type="entry name" value="Transl_elong_SelB"/>
</dbReference>
<proteinExistence type="predicted"/>
<keyword evidence="3" id="KW-0648">Protein biosynthesis</keyword>
<dbReference type="RefSeq" id="WP_002683433.1">
    <property type="nucleotide sequence ID" value="NZ_CM001795.1"/>
</dbReference>
<evidence type="ECO:0000259" key="5">
    <source>
        <dbReference type="PROSITE" id="PS51722"/>
    </source>
</evidence>
<dbReference type="InterPro" id="IPR015191">
    <property type="entry name" value="SelB_WHD4"/>
</dbReference>
<evidence type="ECO:0000313" key="6">
    <source>
        <dbReference type="EMBL" id="EMB34918.1"/>
    </source>
</evidence>
<dbReference type="GO" id="GO:0003924">
    <property type="term" value="F:GTPase activity"/>
    <property type="evidence" value="ECO:0007669"/>
    <property type="project" value="InterPro"/>
</dbReference>
<evidence type="ECO:0000256" key="3">
    <source>
        <dbReference type="ARBA" id="ARBA00022917"/>
    </source>
</evidence>
<dbReference type="HOGENOM" id="CLU_023030_3_1_12"/>
<dbReference type="AlphaFoldDB" id="A0A0E2EIW5"/>
<evidence type="ECO:0000256" key="2">
    <source>
        <dbReference type="ARBA" id="ARBA00022490"/>
    </source>
</evidence>